<proteinExistence type="predicted"/>
<accession>A0ABT2FXX4</accession>
<protein>
    <submittedName>
        <fullName evidence="1">Uncharacterized protein</fullName>
    </submittedName>
</protein>
<dbReference type="RefSeq" id="WP_259427944.1">
    <property type="nucleotide sequence ID" value="NZ_JANWTC010000006.1"/>
</dbReference>
<evidence type="ECO:0000313" key="1">
    <source>
        <dbReference type="EMBL" id="MCS5479874.1"/>
    </source>
</evidence>
<gene>
    <name evidence="1" type="ORF">NYP18_09395</name>
</gene>
<organism evidence="1 2">
    <name type="scientific">Corynebacterium lemuris</name>
    <dbReference type="NCBI Taxonomy" id="1859292"/>
    <lineage>
        <taxon>Bacteria</taxon>
        <taxon>Bacillati</taxon>
        <taxon>Actinomycetota</taxon>
        <taxon>Actinomycetes</taxon>
        <taxon>Mycobacteriales</taxon>
        <taxon>Corynebacteriaceae</taxon>
        <taxon>Corynebacterium</taxon>
    </lineage>
</organism>
<comment type="caution">
    <text evidence="1">The sequence shown here is derived from an EMBL/GenBank/DDBJ whole genome shotgun (WGS) entry which is preliminary data.</text>
</comment>
<evidence type="ECO:0000313" key="2">
    <source>
        <dbReference type="Proteomes" id="UP001205965"/>
    </source>
</evidence>
<keyword evidence="2" id="KW-1185">Reference proteome</keyword>
<dbReference type="EMBL" id="JANWTC010000006">
    <property type="protein sequence ID" value="MCS5479874.1"/>
    <property type="molecule type" value="Genomic_DNA"/>
</dbReference>
<reference evidence="1 2" key="1">
    <citation type="submission" date="2022-08" db="EMBL/GenBank/DDBJ databases">
        <title>YIM 101645 draft genome.</title>
        <authorList>
            <person name="Chen X."/>
        </authorList>
    </citation>
    <scope>NUCLEOTIDE SEQUENCE [LARGE SCALE GENOMIC DNA]</scope>
    <source>
        <strain evidence="1 2">YIM 101645</strain>
    </source>
</reference>
<dbReference type="Proteomes" id="UP001205965">
    <property type="component" value="Unassembled WGS sequence"/>
</dbReference>
<name>A0ABT2FXX4_9CORY</name>
<sequence>MSALLTDFLPTAEEGTFDLGCACYFPAPVSTAETTLLRVDHDWAGKRPGRMSPAGRVH</sequence>